<reference evidence="2 3" key="1">
    <citation type="submission" date="2022-10" db="EMBL/GenBank/DDBJ databases">
        <title>The complete genomes of actinobacterial strains from the NBC collection.</title>
        <authorList>
            <person name="Joergensen T.S."/>
            <person name="Alvarez Arevalo M."/>
            <person name="Sterndorff E.B."/>
            <person name="Faurdal D."/>
            <person name="Vuksanovic O."/>
            <person name="Mourched A.-S."/>
            <person name="Charusanti P."/>
            <person name="Shaw S."/>
            <person name="Blin K."/>
            <person name="Weber T."/>
        </authorList>
    </citation>
    <scope>NUCLEOTIDE SEQUENCE [LARGE SCALE GENOMIC DNA]</scope>
    <source>
        <strain evidence="2 3">NBC_00123</strain>
    </source>
</reference>
<dbReference type="RefSeq" id="WP_327159840.1">
    <property type="nucleotide sequence ID" value="NZ_CP108062.1"/>
</dbReference>
<feature type="domain" description="PRC-barrel" evidence="1">
    <location>
        <begin position="17"/>
        <end position="86"/>
    </location>
</feature>
<gene>
    <name evidence="2" type="ORF">OG814_38525</name>
</gene>
<dbReference type="InterPro" id="IPR027275">
    <property type="entry name" value="PRC-brl_dom"/>
</dbReference>
<organism evidence="2 3">
    <name type="scientific">Streptomyces zaomyceticus</name>
    <dbReference type="NCBI Taxonomy" id="68286"/>
    <lineage>
        <taxon>Bacteria</taxon>
        <taxon>Bacillati</taxon>
        <taxon>Actinomycetota</taxon>
        <taxon>Actinomycetes</taxon>
        <taxon>Kitasatosporales</taxon>
        <taxon>Streptomycetaceae</taxon>
        <taxon>Streptomyces</taxon>
    </lineage>
</organism>
<evidence type="ECO:0000259" key="1">
    <source>
        <dbReference type="Pfam" id="PF05239"/>
    </source>
</evidence>
<dbReference type="Gene3D" id="3.90.50.10">
    <property type="entry name" value="Photosynthetic Reaction Center, subunit H, domain 2"/>
    <property type="match status" value="1"/>
</dbReference>
<evidence type="ECO:0000313" key="2">
    <source>
        <dbReference type="EMBL" id="WTR74762.1"/>
    </source>
</evidence>
<keyword evidence="3" id="KW-1185">Reference proteome</keyword>
<dbReference type="EMBL" id="CP108188">
    <property type="protein sequence ID" value="WTR74762.1"/>
    <property type="molecule type" value="Genomic_DNA"/>
</dbReference>
<name>A0ABZ1LK30_9ACTN</name>
<sequence>MRNEEVWGYRTGSGYKAGHDLIGFKVEATDGNIGKVDEHTDEAGTGYIVVDIGVWIFDRHVLLPAGVIQRVDRDDETVYVDRTKDQIKHAPDFERTRQPRDPGYLEEFAKYYGMPHM</sequence>
<dbReference type="InterPro" id="IPR014747">
    <property type="entry name" value="Bac_photo_RC_H_C"/>
</dbReference>
<proteinExistence type="predicted"/>
<accession>A0ABZ1LK30</accession>
<dbReference type="SUPFAM" id="SSF50346">
    <property type="entry name" value="PRC-barrel domain"/>
    <property type="match status" value="1"/>
</dbReference>
<dbReference type="Pfam" id="PF05239">
    <property type="entry name" value="PRC"/>
    <property type="match status" value="1"/>
</dbReference>
<protein>
    <submittedName>
        <fullName evidence="2">PRC-barrel domain-containing protein</fullName>
    </submittedName>
</protein>
<dbReference type="Proteomes" id="UP001622594">
    <property type="component" value="Chromosome"/>
</dbReference>
<evidence type="ECO:0000313" key="3">
    <source>
        <dbReference type="Proteomes" id="UP001622594"/>
    </source>
</evidence>
<dbReference type="InterPro" id="IPR011033">
    <property type="entry name" value="PRC_barrel-like_sf"/>
</dbReference>